<comment type="caution">
    <text evidence="10">The sequence shown here is derived from an EMBL/GenBank/DDBJ whole genome shotgun (WGS) entry which is preliminary data.</text>
</comment>
<keyword evidence="6 9" id="KW-0472">Membrane</keyword>
<dbReference type="GO" id="GO:0005789">
    <property type="term" value="C:endoplasmic reticulum membrane"/>
    <property type="evidence" value="ECO:0007669"/>
    <property type="project" value="TreeGrafter"/>
</dbReference>
<keyword evidence="7" id="KW-0106">Calcium</keyword>
<dbReference type="GO" id="GO:0016811">
    <property type="term" value="F:hydrolase activity, acting on carbon-nitrogen (but not peptide) bonds, in linear amides"/>
    <property type="evidence" value="ECO:0007669"/>
    <property type="project" value="InterPro"/>
</dbReference>
<feature type="transmembrane region" description="Helical" evidence="9">
    <location>
        <begin position="124"/>
        <end position="143"/>
    </location>
</feature>
<dbReference type="GO" id="GO:0046513">
    <property type="term" value="P:ceramide biosynthetic process"/>
    <property type="evidence" value="ECO:0007669"/>
    <property type="project" value="TreeGrafter"/>
</dbReference>
<dbReference type="GO" id="GO:0046872">
    <property type="term" value="F:metal ion binding"/>
    <property type="evidence" value="ECO:0007669"/>
    <property type="project" value="UniProtKB-KW"/>
</dbReference>
<keyword evidence="4" id="KW-0378">Hydrolase</keyword>
<comment type="similarity">
    <text evidence="2">Belongs to the alkaline ceramidase family.</text>
</comment>
<dbReference type="PANTHER" id="PTHR46187:SF1">
    <property type="entry name" value="ALKALINE PHYTOCERAMIDASE"/>
    <property type="match status" value="1"/>
</dbReference>
<keyword evidence="3 9" id="KW-0812">Transmembrane</keyword>
<reference evidence="10" key="2">
    <citation type="journal article" date="2023" name="IMA Fungus">
        <title>Comparative genomic study of the Penicillium genus elucidates a diverse pangenome and 15 lateral gene transfer events.</title>
        <authorList>
            <person name="Petersen C."/>
            <person name="Sorensen T."/>
            <person name="Nielsen M.R."/>
            <person name="Sondergaard T.E."/>
            <person name="Sorensen J.L."/>
            <person name="Fitzpatrick D.A."/>
            <person name="Frisvad J.C."/>
            <person name="Nielsen K.L."/>
        </authorList>
    </citation>
    <scope>NUCLEOTIDE SEQUENCE</scope>
    <source>
        <strain evidence="10">IBT 20477</strain>
    </source>
</reference>
<feature type="binding site" evidence="7">
    <location>
        <position position="40"/>
    </location>
    <ligand>
        <name>Ca(2+)</name>
        <dbReference type="ChEBI" id="CHEBI:29108"/>
    </ligand>
</feature>
<protein>
    <recommendedName>
        <fullName evidence="12">Alkaline phytoceramidase</fullName>
    </recommendedName>
</protein>
<dbReference type="EMBL" id="JAPQKQ010000001">
    <property type="protein sequence ID" value="KAJ5213390.1"/>
    <property type="molecule type" value="Genomic_DNA"/>
</dbReference>
<feature type="transmembrane region" description="Helical" evidence="9">
    <location>
        <begin position="37"/>
        <end position="56"/>
    </location>
</feature>
<comment type="cofactor">
    <cofactor evidence="8">
        <name>Zn(2+)</name>
        <dbReference type="ChEBI" id="CHEBI:29105"/>
    </cofactor>
</comment>
<keyword evidence="5 9" id="KW-1133">Transmembrane helix</keyword>
<evidence type="ECO:0000256" key="2">
    <source>
        <dbReference type="ARBA" id="ARBA00009780"/>
    </source>
</evidence>
<name>A0A9W9N597_9EURO</name>
<dbReference type="OrthoDB" id="187171at2759"/>
<evidence type="ECO:0000256" key="4">
    <source>
        <dbReference type="ARBA" id="ARBA00022801"/>
    </source>
</evidence>
<evidence type="ECO:0000256" key="5">
    <source>
        <dbReference type="ARBA" id="ARBA00022989"/>
    </source>
</evidence>
<proteinExistence type="inferred from homology"/>
<keyword evidence="7" id="KW-0479">Metal-binding</keyword>
<feature type="transmembrane region" description="Helical" evidence="9">
    <location>
        <begin position="68"/>
        <end position="88"/>
    </location>
</feature>
<organism evidence="10 11">
    <name type="scientific">Penicillium cf. viridicatum</name>
    <dbReference type="NCBI Taxonomy" id="2972119"/>
    <lineage>
        <taxon>Eukaryota</taxon>
        <taxon>Fungi</taxon>
        <taxon>Dikarya</taxon>
        <taxon>Ascomycota</taxon>
        <taxon>Pezizomycotina</taxon>
        <taxon>Eurotiomycetes</taxon>
        <taxon>Eurotiomycetidae</taxon>
        <taxon>Eurotiales</taxon>
        <taxon>Aspergillaceae</taxon>
        <taxon>Penicillium</taxon>
    </lineage>
</organism>
<dbReference type="Pfam" id="PF05875">
    <property type="entry name" value="Ceramidase"/>
    <property type="match status" value="1"/>
</dbReference>
<evidence type="ECO:0000256" key="9">
    <source>
        <dbReference type="SAM" id="Phobius"/>
    </source>
</evidence>
<evidence type="ECO:0008006" key="12">
    <source>
        <dbReference type="Google" id="ProtNLM"/>
    </source>
</evidence>
<keyword evidence="11" id="KW-1185">Reference proteome</keyword>
<feature type="transmembrane region" description="Helical" evidence="9">
    <location>
        <begin position="265"/>
        <end position="287"/>
    </location>
</feature>
<feature type="transmembrane region" description="Helical" evidence="9">
    <location>
        <begin position="232"/>
        <end position="253"/>
    </location>
</feature>
<feature type="binding site" evidence="7">
    <location>
        <position position="22"/>
    </location>
    <ligand>
        <name>Ca(2+)</name>
        <dbReference type="ChEBI" id="CHEBI:29108"/>
    </ligand>
</feature>
<feature type="binding site" evidence="8">
    <location>
        <position position="235"/>
    </location>
    <ligand>
        <name>Zn(2+)</name>
        <dbReference type="ChEBI" id="CHEBI:29105"/>
        <note>catalytic</note>
    </ligand>
</feature>
<accession>A0A9W9N597</accession>
<feature type="transmembrane region" description="Helical" evidence="9">
    <location>
        <begin position="149"/>
        <end position="165"/>
    </location>
</feature>
<comment type="subcellular location">
    <subcellularLocation>
        <location evidence="1">Membrane</location>
        <topology evidence="1">Multi-pass membrane protein</topology>
    </subcellularLocation>
</comment>
<dbReference type="InterPro" id="IPR008901">
    <property type="entry name" value="ACER"/>
</dbReference>
<feature type="binding site" evidence="8">
    <location>
        <position position="231"/>
    </location>
    <ligand>
        <name>Zn(2+)</name>
        <dbReference type="ChEBI" id="CHEBI:29105"/>
        <note>catalytic</note>
    </ligand>
</feature>
<evidence type="ECO:0000256" key="3">
    <source>
        <dbReference type="ARBA" id="ARBA00022692"/>
    </source>
</evidence>
<sequence>MQINTPTDAFWGPPSSKANFCEQVVAPFRLDYVVTRYVAEFINSLTNLCYIFYAIYGLRRLQQARSIGFSRALPYCGLMAVGLCSAIFHISLQYHTQMLDDLSMLFTTTPLLHRVLTVNANRKYSFVAGAVIYIALSLLIIYHVATDELIIHATFFVSSINIIGIRTVQLLKQRTTENSTARRQIWGMVVFGAGIFHLGYIVWLVDSWACEWLTSARAAIGLPWAWLLELHGWWHLFTGIGAYTFIAVIDQLVSGGDHQNIDANFAWPVTWASQSIFAGVASTMVGADDKKHK</sequence>
<feature type="transmembrane region" description="Helical" evidence="9">
    <location>
        <begin position="185"/>
        <end position="205"/>
    </location>
</feature>
<evidence type="ECO:0000313" key="11">
    <source>
        <dbReference type="Proteomes" id="UP001150942"/>
    </source>
</evidence>
<dbReference type="Proteomes" id="UP001150942">
    <property type="component" value="Unassembled WGS sequence"/>
</dbReference>
<evidence type="ECO:0000256" key="1">
    <source>
        <dbReference type="ARBA" id="ARBA00004141"/>
    </source>
</evidence>
<evidence type="ECO:0000256" key="7">
    <source>
        <dbReference type="PIRSR" id="PIRSR608901-1"/>
    </source>
</evidence>
<evidence type="ECO:0000256" key="8">
    <source>
        <dbReference type="PIRSR" id="PIRSR608901-2"/>
    </source>
</evidence>
<gene>
    <name evidence="10" type="ORF">N7449_000559</name>
</gene>
<reference evidence="10" key="1">
    <citation type="submission" date="2022-11" db="EMBL/GenBank/DDBJ databases">
        <authorList>
            <person name="Petersen C."/>
        </authorList>
    </citation>
    <scope>NUCLEOTIDE SEQUENCE</scope>
    <source>
        <strain evidence="10">IBT 20477</strain>
    </source>
</reference>
<keyword evidence="8" id="KW-0862">Zinc</keyword>
<evidence type="ECO:0000313" key="10">
    <source>
        <dbReference type="EMBL" id="KAJ5213390.1"/>
    </source>
</evidence>
<evidence type="ECO:0000256" key="6">
    <source>
        <dbReference type="ARBA" id="ARBA00023136"/>
    </source>
</evidence>
<feature type="binding site" evidence="8">
    <location>
        <position position="89"/>
    </location>
    <ligand>
        <name>Zn(2+)</name>
        <dbReference type="ChEBI" id="CHEBI:29105"/>
        <note>catalytic</note>
    </ligand>
</feature>
<dbReference type="PANTHER" id="PTHR46187">
    <property type="entry name" value="ALKALINE CERAMIDASE 3"/>
    <property type="match status" value="1"/>
</dbReference>
<dbReference type="GO" id="GO:0046514">
    <property type="term" value="P:ceramide catabolic process"/>
    <property type="evidence" value="ECO:0007669"/>
    <property type="project" value="TreeGrafter"/>
</dbReference>
<dbReference type="AlphaFoldDB" id="A0A9W9N597"/>